<gene>
    <name evidence="2" type="ORF">DSM01_2906</name>
    <name evidence="3" type="ORF">SAMN04487999_3153</name>
</gene>
<evidence type="ECO:0000313" key="3">
    <source>
        <dbReference type="EMBL" id="SHI24388.1"/>
    </source>
</evidence>
<dbReference type="EMBL" id="QOVN01000006">
    <property type="protein sequence ID" value="RXG27787.1"/>
    <property type="molecule type" value="Genomic_DNA"/>
</dbReference>
<reference evidence="3" key="2">
    <citation type="submission" date="2016-11" db="EMBL/GenBank/DDBJ databases">
        <authorList>
            <person name="Jaros S."/>
            <person name="Januszkiewicz K."/>
            <person name="Wedrychowicz H."/>
        </authorList>
    </citation>
    <scope>NUCLEOTIDE SEQUENCE [LARGE SCALE GENOMIC DNA]</scope>
    <source>
        <strain evidence="3">DSM 19859</strain>
    </source>
</reference>
<keyword evidence="1" id="KW-0472">Membrane</keyword>
<dbReference type="AlphaFoldDB" id="A0A1M5ZJR3"/>
<name>A0A1M5ZJR3_9FLAO</name>
<keyword evidence="1" id="KW-1133">Transmembrane helix</keyword>
<dbReference type="STRING" id="573501.SAMN04487999_3153"/>
<organism evidence="3 4">
    <name type="scientific">Leeuwenhoekiella palythoae</name>
    <dbReference type="NCBI Taxonomy" id="573501"/>
    <lineage>
        <taxon>Bacteria</taxon>
        <taxon>Pseudomonadati</taxon>
        <taxon>Bacteroidota</taxon>
        <taxon>Flavobacteriia</taxon>
        <taxon>Flavobacteriales</taxon>
        <taxon>Flavobacteriaceae</taxon>
        <taxon>Leeuwenhoekiella</taxon>
    </lineage>
</organism>
<protein>
    <submittedName>
        <fullName evidence="3">Uncharacterized protein</fullName>
    </submittedName>
</protein>
<keyword evidence="5" id="KW-1185">Reference proteome</keyword>
<accession>A0A1M5ZJR3</accession>
<evidence type="ECO:0000313" key="2">
    <source>
        <dbReference type="EMBL" id="RXG27787.1"/>
    </source>
</evidence>
<evidence type="ECO:0000313" key="5">
    <source>
        <dbReference type="Proteomes" id="UP000290037"/>
    </source>
</evidence>
<feature type="transmembrane region" description="Helical" evidence="1">
    <location>
        <begin position="172"/>
        <end position="190"/>
    </location>
</feature>
<dbReference type="Proteomes" id="UP000184240">
    <property type="component" value="Unassembled WGS sequence"/>
</dbReference>
<evidence type="ECO:0000313" key="4">
    <source>
        <dbReference type="Proteomes" id="UP000184240"/>
    </source>
</evidence>
<reference evidence="4" key="1">
    <citation type="submission" date="2016-11" db="EMBL/GenBank/DDBJ databases">
        <authorList>
            <person name="Varghese N."/>
            <person name="Submissions S."/>
        </authorList>
    </citation>
    <scope>NUCLEOTIDE SEQUENCE [LARGE SCALE GENOMIC DNA]</scope>
    <source>
        <strain evidence="4">DSM 19859</strain>
    </source>
</reference>
<dbReference type="Proteomes" id="UP000290037">
    <property type="component" value="Unassembled WGS sequence"/>
</dbReference>
<proteinExistence type="predicted"/>
<sequence length="243" mass="28204">MLLKRTNIHEKLLREQRLNTNAGESKIINWVNQFLKNTPANNAPILDKLKQQNGDTTATAFVFDKLDTERIFHEKSIKRICVDYRLRFLDTHFFKGTYPQEALDEIKHLEEAHETSLSNFKIMAPSKMFVLSKTDDPLLFAPMGNGYYYLIHKWGNDLHPLRKLLMWPFKTFETLVFTIMLSSILATVLVPDGLFAPEQSLSQDAMVFFFMFKSIAAVVIYYGFALGKNFNTAIWKCQYDKAQ</sequence>
<evidence type="ECO:0000256" key="1">
    <source>
        <dbReference type="SAM" id="Phobius"/>
    </source>
</evidence>
<dbReference type="EMBL" id="FQXT01000006">
    <property type="protein sequence ID" value="SHI24388.1"/>
    <property type="molecule type" value="Genomic_DNA"/>
</dbReference>
<feature type="transmembrane region" description="Helical" evidence="1">
    <location>
        <begin position="205"/>
        <end position="226"/>
    </location>
</feature>
<reference evidence="2 5" key="3">
    <citation type="submission" date="2018-07" db="EMBL/GenBank/DDBJ databases">
        <title>Leeuwenhoekiella genomics.</title>
        <authorList>
            <person name="Tahon G."/>
            <person name="Willems A."/>
        </authorList>
    </citation>
    <scope>NUCLEOTIDE SEQUENCE [LARGE SCALE GENOMIC DNA]</scope>
    <source>
        <strain evidence="2 5">LMG 24856</strain>
    </source>
</reference>
<keyword evidence="1" id="KW-0812">Transmembrane</keyword>